<dbReference type="Proteomes" id="UP000216498">
    <property type="component" value="Unassembled WGS sequence"/>
</dbReference>
<gene>
    <name evidence="9" type="ORF">CIL03_14315</name>
</gene>
<evidence type="ECO:0000256" key="5">
    <source>
        <dbReference type="ARBA" id="ARBA00022692"/>
    </source>
</evidence>
<proteinExistence type="inferred from homology"/>
<keyword evidence="7 8" id="KW-0472">Membrane</keyword>
<feature type="transmembrane region" description="Helical" evidence="8">
    <location>
        <begin position="46"/>
        <end position="68"/>
    </location>
</feature>
<comment type="caution">
    <text evidence="9">The sequence shown here is derived from an EMBL/GenBank/DDBJ whole genome shotgun (WGS) entry which is preliminary data.</text>
</comment>
<sequence length="372" mass="42707">MDINVKAGPKTEIRAFYLFFIISSLQLGVGIMGAPSIVFMESKQDSWISVLIAFLIIVFILFIMLYILKQYENTDIFGIQADVFGQWLGKLLGTVYIIYFLAVLFSVVTTYIDVVRVFIFPEVSPFLLALLLMSLVTYSVLGGFRVIVGVCFLFFILTHWILFLLIEPALEIDWTHLQPVMGASITELFKGAKATVYTLLGFEILFFVYPFIKNKEKVKLPVILAVGWTTVIILITVITSIGFFSPDQLMRREWPVLNLFKIQTFSFIERLDFVVVAGWMMVIVPNIVILMWGITYGMKRLYQIPQKKTLYIVSILLVIASAFMDNHFQIYSFTDIVARSGFWVGYIYPLLLLPLVLLKKRWRRKKGRGKGV</sequence>
<dbReference type="NCBIfam" id="TIGR00912">
    <property type="entry name" value="2A0309"/>
    <property type="match status" value="1"/>
</dbReference>
<keyword evidence="4" id="KW-0309">Germination</keyword>
<feature type="transmembrane region" description="Helical" evidence="8">
    <location>
        <begin position="88"/>
        <end position="112"/>
    </location>
</feature>
<evidence type="ECO:0000256" key="8">
    <source>
        <dbReference type="SAM" id="Phobius"/>
    </source>
</evidence>
<comment type="similarity">
    <text evidence="2">Belongs to the amino acid-polyamine-organocation (APC) superfamily. Spore germination protein (SGP) (TC 2.A.3.9) family.</text>
</comment>
<keyword evidence="10" id="KW-1185">Reference proteome</keyword>
<dbReference type="EMBL" id="NPMS01000007">
    <property type="protein sequence ID" value="OZU87874.1"/>
    <property type="molecule type" value="Genomic_DNA"/>
</dbReference>
<feature type="transmembrane region" description="Helical" evidence="8">
    <location>
        <begin position="224"/>
        <end position="244"/>
    </location>
</feature>
<keyword evidence="3" id="KW-0813">Transport</keyword>
<reference evidence="9 10" key="1">
    <citation type="submission" date="2017-08" db="EMBL/GenBank/DDBJ databases">
        <title>Virgibacillus indicus sp. nov. and Virgibacillus profoundi sp. nov, two moderately halophilic bacteria isolated from marine sediment by using the Microfluidic Streak Plate.</title>
        <authorList>
            <person name="Xu B."/>
            <person name="Hu B."/>
            <person name="Wang J."/>
            <person name="Zhu Y."/>
            <person name="Huang L."/>
            <person name="Du W."/>
            <person name="Huang Y."/>
        </authorList>
    </citation>
    <scope>NUCLEOTIDE SEQUENCE [LARGE SCALE GENOMIC DNA]</scope>
    <source>
        <strain evidence="9 10">IO3-P2-C2</strain>
    </source>
</reference>
<feature type="transmembrane region" description="Helical" evidence="8">
    <location>
        <begin position="340"/>
        <end position="358"/>
    </location>
</feature>
<feature type="transmembrane region" description="Helical" evidence="8">
    <location>
        <begin position="309"/>
        <end position="328"/>
    </location>
</feature>
<evidence type="ECO:0000313" key="10">
    <source>
        <dbReference type="Proteomes" id="UP000216498"/>
    </source>
</evidence>
<organism evidence="9 10">
    <name type="scientific">Virgibacillus indicus</name>
    <dbReference type="NCBI Taxonomy" id="2024554"/>
    <lineage>
        <taxon>Bacteria</taxon>
        <taxon>Bacillati</taxon>
        <taxon>Bacillota</taxon>
        <taxon>Bacilli</taxon>
        <taxon>Bacillales</taxon>
        <taxon>Bacillaceae</taxon>
        <taxon>Virgibacillus</taxon>
    </lineage>
</organism>
<feature type="transmembrane region" description="Helical" evidence="8">
    <location>
        <begin position="146"/>
        <end position="166"/>
    </location>
</feature>
<name>A0A265N8U1_9BACI</name>
<feature type="transmembrane region" description="Helical" evidence="8">
    <location>
        <begin position="16"/>
        <end position="40"/>
    </location>
</feature>
<evidence type="ECO:0000256" key="2">
    <source>
        <dbReference type="ARBA" id="ARBA00007998"/>
    </source>
</evidence>
<keyword evidence="6 8" id="KW-1133">Transmembrane helix</keyword>
<evidence type="ECO:0000256" key="1">
    <source>
        <dbReference type="ARBA" id="ARBA00004141"/>
    </source>
</evidence>
<comment type="subcellular location">
    <subcellularLocation>
        <location evidence="1">Membrane</location>
        <topology evidence="1">Multi-pass membrane protein</topology>
    </subcellularLocation>
</comment>
<evidence type="ECO:0000256" key="4">
    <source>
        <dbReference type="ARBA" id="ARBA00022544"/>
    </source>
</evidence>
<dbReference type="PANTHER" id="PTHR34975:SF2">
    <property type="entry name" value="SPORE GERMINATION PROTEIN A2"/>
    <property type="match status" value="1"/>
</dbReference>
<accession>A0A265N8U1</accession>
<protein>
    <submittedName>
        <fullName evidence="9">Spore gernimation protein</fullName>
    </submittedName>
</protein>
<dbReference type="Pfam" id="PF03845">
    <property type="entry name" value="Spore_permease"/>
    <property type="match status" value="1"/>
</dbReference>
<dbReference type="Gene3D" id="1.20.1740.10">
    <property type="entry name" value="Amino acid/polyamine transporter I"/>
    <property type="match status" value="1"/>
</dbReference>
<dbReference type="GO" id="GO:0016020">
    <property type="term" value="C:membrane"/>
    <property type="evidence" value="ECO:0007669"/>
    <property type="project" value="UniProtKB-SubCell"/>
</dbReference>
<feature type="transmembrane region" description="Helical" evidence="8">
    <location>
        <begin position="273"/>
        <end position="297"/>
    </location>
</feature>
<dbReference type="RefSeq" id="WP_094886562.1">
    <property type="nucleotide sequence ID" value="NZ_NPMS01000007.1"/>
</dbReference>
<dbReference type="PANTHER" id="PTHR34975">
    <property type="entry name" value="SPORE GERMINATION PROTEIN A2"/>
    <property type="match status" value="1"/>
</dbReference>
<dbReference type="AlphaFoldDB" id="A0A265N8U1"/>
<evidence type="ECO:0000313" key="9">
    <source>
        <dbReference type="EMBL" id="OZU87874.1"/>
    </source>
</evidence>
<evidence type="ECO:0000256" key="3">
    <source>
        <dbReference type="ARBA" id="ARBA00022448"/>
    </source>
</evidence>
<dbReference type="GO" id="GO:0009847">
    <property type="term" value="P:spore germination"/>
    <property type="evidence" value="ECO:0007669"/>
    <property type="project" value="InterPro"/>
</dbReference>
<keyword evidence="5 8" id="KW-0812">Transmembrane</keyword>
<evidence type="ECO:0000256" key="6">
    <source>
        <dbReference type="ARBA" id="ARBA00022989"/>
    </source>
</evidence>
<dbReference type="OrthoDB" id="2380240at2"/>
<feature type="transmembrane region" description="Helical" evidence="8">
    <location>
        <begin position="118"/>
        <end position="141"/>
    </location>
</feature>
<dbReference type="InterPro" id="IPR004761">
    <property type="entry name" value="Spore_GerAB"/>
</dbReference>
<evidence type="ECO:0000256" key="7">
    <source>
        <dbReference type="ARBA" id="ARBA00023136"/>
    </source>
</evidence>